<dbReference type="KEGG" id="kgn:GY169_05465"/>
<dbReference type="InterPro" id="IPR009329">
    <property type="entry name" value="DUF987"/>
</dbReference>
<protein>
    <submittedName>
        <fullName evidence="2">DUF987 domain-containing protein</fullName>
    </submittedName>
</protein>
<dbReference type="EMBL" id="CP050321">
    <property type="protein sequence ID" value="QIR26290.1"/>
    <property type="molecule type" value="Genomic_DNA"/>
</dbReference>
<keyword evidence="3" id="KW-1185">Reference proteome</keyword>
<reference evidence="2 3" key="1">
    <citation type="submission" date="2020-02" db="EMBL/GenBank/DDBJ databases">
        <title>Whole genome PO2S7.</title>
        <authorList>
            <person name="Singha K.M."/>
        </authorList>
    </citation>
    <scope>NUCLEOTIDE SEQUENCE [LARGE SCALE GENOMIC DNA]</scope>
    <source>
        <strain evidence="2 3">PO2S7</strain>
    </source>
</reference>
<sequence>MKTISKRQAMALYRQHPDSRLFRFCTGKCKWTGSICHYAGREVQYIRGVLAVFAERRQDRHGPYVILRSVTLN</sequence>
<dbReference type="AlphaFoldDB" id="A0A6G9RHA3"/>
<accession>A0A6G9RHA3</accession>
<dbReference type="Proteomes" id="UP000503580">
    <property type="component" value="Chromosome"/>
</dbReference>
<proteinExistence type="inferred from homology"/>
<dbReference type="Pfam" id="PF06174">
    <property type="entry name" value="DUF987"/>
    <property type="match status" value="1"/>
</dbReference>
<organism evidence="2 3">
    <name type="scientific">Kluyvera genomosp. 3</name>
    <dbReference type="NCBI Taxonomy" id="2774055"/>
    <lineage>
        <taxon>Bacteria</taxon>
        <taxon>Pseudomonadati</taxon>
        <taxon>Pseudomonadota</taxon>
        <taxon>Gammaproteobacteria</taxon>
        <taxon>Enterobacterales</taxon>
        <taxon>Enterobacteriaceae</taxon>
        <taxon>Kluyvera</taxon>
    </lineage>
</organism>
<evidence type="ECO:0000256" key="1">
    <source>
        <dbReference type="ARBA" id="ARBA00009029"/>
    </source>
</evidence>
<dbReference type="RefSeq" id="WP_167575187.1">
    <property type="nucleotide sequence ID" value="NZ_CP050321.1"/>
</dbReference>
<name>A0A6G9RHA3_9ENTR</name>
<gene>
    <name evidence="2" type="ORF">GY169_05465</name>
</gene>
<evidence type="ECO:0000313" key="3">
    <source>
        <dbReference type="Proteomes" id="UP000503580"/>
    </source>
</evidence>
<comment type="similarity">
    <text evidence="1">Belongs to the YeeT/YkfH/YpjJ family.</text>
</comment>
<evidence type="ECO:0000313" key="2">
    <source>
        <dbReference type="EMBL" id="QIR26290.1"/>
    </source>
</evidence>